<comment type="caution">
    <text evidence="2">The sequence shown here is derived from an EMBL/GenBank/DDBJ whole genome shotgun (WGS) entry which is preliminary data.</text>
</comment>
<dbReference type="REBASE" id="65765">
    <property type="entry name" value="M.Blo16BORF2510P"/>
</dbReference>
<gene>
    <name evidence="2" type="ORF">HMPREF1313_2510</name>
</gene>
<dbReference type="AlphaFoldDB" id="A0AA87LRC5"/>
<evidence type="ECO:0000313" key="2">
    <source>
        <dbReference type="EMBL" id="EIJ22773.1"/>
    </source>
</evidence>
<feature type="coiled-coil region" evidence="1">
    <location>
        <begin position="43"/>
        <end position="70"/>
    </location>
</feature>
<feature type="non-terminal residue" evidence="2">
    <location>
        <position position="1"/>
    </location>
</feature>
<proteinExistence type="predicted"/>
<accession>A0AA87LRC5</accession>
<evidence type="ECO:0000256" key="1">
    <source>
        <dbReference type="SAM" id="Coils"/>
    </source>
</evidence>
<organism evidence="2 3">
    <name type="scientific">Bifidobacterium longum subsp. longum 1-6B</name>
    <dbReference type="NCBI Taxonomy" id="1161744"/>
    <lineage>
        <taxon>Bacteria</taxon>
        <taxon>Bacillati</taxon>
        <taxon>Actinomycetota</taxon>
        <taxon>Actinomycetes</taxon>
        <taxon>Bifidobacteriales</taxon>
        <taxon>Bifidobacteriaceae</taxon>
        <taxon>Bifidobacterium</taxon>
    </lineage>
</organism>
<evidence type="ECO:0008006" key="4">
    <source>
        <dbReference type="Google" id="ProtNLM"/>
    </source>
</evidence>
<reference evidence="2 3" key="1">
    <citation type="journal article" date="2013" name="Genome Announc.">
        <title>Draft Genome Sequences of Two Pairs of Human Intestinal Bifidobacterium longum subsp. longum Strains, 44B and 1-6B and 35B and 2-2B, Consecutively Isolated from Two Children after a 5-Year Time Period.</title>
        <authorList>
            <person name="Shkoporov A.N."/>
            <person name="Efimov B.A."/>
            <person name="Khokhlova E.V."/>
            <person name="Chaplin A.V."/>
            <person name="Kafarskaya L.I."/>
            <person name="Durkin A.S."/>
            <person name="McCorrison J."/>
            <person name="Torralba M."/>
            <person name="Gillis M."/>
            <person name="Sutton G."/>
            <person name="Weibel D.B."/>
            <person name="Nelson K.E."/>
            <person name="Smeianov V.V."/>
        </authorList>
    </citation>
    <scope>NUCLEOTIDE SEQUENCE [LARGE SCALE GENOMIC DNA]</scope>
    <source>
        <strain evidence="2 3">1-6B</strain>
    </source>
</reference>
<keyword evidence="1" id="KW-0175">Coiled coil</keyword>
<name>A0AA87LRC5_BIFLL</name>
<evidence type="ECO:0000313" key="3">
    <source>
        <dbReference type="Proteomes" id="UP000006410"/>
    </source>
</evidence>
<dbReference type="EMBL" id="AJTF01000150">
    <property type="protein sequence ID" value="EIJ22773.1"/>
    <property type="molecule type" value="Genomic_DNA"/>
</dbReference>
<dbReference type="Proteomes" id="UP000006410">
    <property type="component" value="Unassembled WGS sequence"/>
</dbReference>
<sequence length="163" mass="17959">DDKNSTDAVSEDGDSFVATELKKAVKSIGRDPETDFDRALVNAQRLFDEEREVKKNVKNLRSALDEKTRAVIEGLSDEQADDLLAAKWVEPLQHKLEELPQTAVDELIASVNALNDKYSTTYSDVCEQIEQAEAELGNMLGQLTGNEFDMAGIAELKTLLGGE</sequence>
<protein>
    <recommendedName>
        <fullName evidence="4">Type I restriction-modification system subunit M</fullName>
    </recommendedName>
</protein>